<dbReference type="Proteomes" id="UP000547510">
    <property type="component" value="Unassembled WGS sequence"/>
</dbReference>
<dbReference type="GO" id="GO:0004177">
    <property type="term" value="F:aminopeptidase activity"/>
    <property type="evidence" value="ECO:0007669"/>
    <property type="project" value="UniProtKB-KW"/>
</dbReference>
<accession>A0A841CUC7</accession>
<dbReference type="InterPro" id="IPR029058">
    <property type="entry name" value="AB_hydrolase_fold"/>
</dbReference>
<reference evidence="11 12" key="1">
    <citation type="submission" date="2020-08" db="EMBL/GenBank/DDBJ databases">
        <title>Genomic Encyclopedia of Type Strains, Phase III (KMG-III): the genomes of soil and plant-associated and newly described type strains.</title>
        <authorList>
            <person name="Whitman W."/>
        </authorList>
    </citation>
    <scope>NUCLEOTIDE SEQUENCE [LARGE SCALE GENOMIC DNA]</scope>
    <source>
        <strain evidence="11 12">CECT 8640</strain>
    </source>
</reference>
<keyword evidence="4" id="KW-0031">Aminopeptidase</keyword>
<evidence type="ECO:0000256" key="5">
    <source>
        <dbReference type="ARBA" id="ARBA00022670"/>
    </source>
</evidence>
<name>A0A841CUC7_9PSEU</name>
<dbReference type="Gene3D" id="3.40.50.1820">
    <property type="entry name" value="alpha/beta hydrolase"/>
    <property type="match status" value="2"/>
</dbReference>
<keyword evidence="5" id="KW-0645">Protease</keyword>
<evidence type="ECO:0000256" key="1">
    <source>
        <dbReference type="ARBA" id="ARBA00000123"/>
    </source>
</evidence>
<feature type="domain" description="Xaa-Pro dipeptidyl-peptidase C-terminal" evidence="10">
    <location>
        <begin position="363"/>
        <end position="583"/>
    </location>
</feature>
<evidence type="ECO:0000256" key="6">
    <source>
        <dbReference type="ARBA" id="ARBA00022801"/>
    </source>
</evidence>
<evidence type="ECO:0000256" key="9">
    <source>
        <dbReference type="SAM" id="SignalP"/>
    </source>
</evidence>
<feature type="chain" id="PRO_5032816518" description="Xaa-Pro dipeptidyl-peptidase" evidence="9">
    <location>
        <begin position="40"/>
        <end position="587"/>
    </location>
</feature>
<dbReference type="NCBIfam" id="TIGR00976">
    <property type="entry name" value="CocE_NonD"/>
    <property type="match status" value="2"/>
</dbReference>
<comment type="catalytic activity">
    <reaction evidence="1">
        <text>Hydrolyzes Xaa-Pro-|- bonds to release unblocked, N-terminal dipeptides from substrates including Ala-Pro-|-p-nitroanilide and (sequentially) Tyr-Pro-|-Phe-Pro-|-Gly-Pro-|-Ile.</text>
        <dbReference type="EC" id="3.4.14.11"/>
    </reaction>
</comment>
<dbReference type="RefSeq" id="WP_184696930.1">
    <property type="nucleotide sequence ID" value="NZ_JACHJN010000012.1"/>
</dbReference>
<dbReference type="PRINTS" id="PR00923">
    <property type="entry name" value="LACTOPTASE"/>
</dbReference>
<organism evidence="11 12">
    <name type="scientific">Saccharothrix tamanrassetensis</name>
    <dbReference type="NCBI Taxonomy" id="1051531"/>
    <lineage>
        <taxon>Bacteria</taxon>
        <taxon>Bacillati</taxon>
        <taxon>Actinomycetota</taxon>
        <taxon>Actinomycetes</taxon>
        <taxon>Pseudonocardiales</taxon>
        <taxon>Pseudonocardiaceae</taxon>
        <taxon>Saccharothrix</taxon>
    </lineage>
</organism>
<dbReference type="AlphaFoldDB" id="A0A841CUC7"/>
<keyword evidence="12" id="KW-1185">Reference proteome</keyword>
<dbReference type="Gene3D" id="2.60.120.260">
    <property type="entry name" value="Galactose-binding domain-like"/>
    <property type="match status" value="1"/>
</dbReference>
<dbReference type="InterPro" id="IPR008979">
    <property type="entry name" value="Galactose-bd-like_sf"/>
</dbReference>
<dbReference type="InterPro" id="IPR005674">
    <property type="entry name" value="CocE/Ser_esterase"/>
</dbReference>
<comment type="similarity">
    <text evidence="2">Belongs to the peptidase S15 family.</text>
</comment>
<dbReference type="SUPFAM" id="SSF49785">
    <property type="entry name" value="Galactose-binding domain-like"/>
    <property type="match status" value="1"/>
</dbReference>
<evidence type="ECO:0000256" key="7">
    <source>
        <dbReference type="ARBA" id="ARBA00022825"/>
    </source>
</evidence>
<protein>
    <recommendedName>
        <fullName evidence="3">Xaa-Pro dipeptidyl-peptidase</fullName>
        <ecNumber evidence="3">3.4.14.11</ecNumber>
    </recommendedName>
    <alternativeName>
        <fullName evidence="8">X-prolyl-dipeptidyl aminopeptidase</fullName>
    </alternativeName>
</protein>
<dbReference type="GO" id="GO:0008239">
    <property type="term" value="F:dipeptidyl-peptidase activity"/>
    <property type="evidence" value="ECO:0007669"/>
    <property type="project" value="UniProtKB-EC"/>
</dbReference>
<dbReference type="SMART" id="SM00939">
    <property type="entry name" value="PepX_C"/>
    <property type="match status" value="1"/>
</dbReference>
<dbReference type="GO" id="GO:0006508">
    <property type="term" value="P:proteolysis"/>
    <property type="evidence" value="ECO:0007669"/>
    <property type="project" value="UniProtKB-KW"/>
</dbReference>
<evidence type="ECO:0000256" key="2">
    <source>
        <dbReference type="ARBA" id="ARBA00010819"/>
    </source>
</evidence>
<dbReference type="GO" id="GO:0008236">
    <property type="term" value="F:serine-type peptidase activity"/>
    <property type="evidence" value="ECO:0007669"/>
    <property type="project" value="UniProtKB-KW"/>
</dbReference>
<dbReference type="EC" id="3.4.14.11" evidence="3"/>
<gene>
    <name evidence="11" type="ORF">FHS29_006369</name>
</gene>
<evidence type="ECO:0000256" key="4">
    <source>
        <dbReference type="ARBA" id="ARBA00022438"/>
    </source>
</evidence>
<comment type="caution">
    <text evidence="11">The sequence shown here is derived from an EMBL/GenBank/DDBJ whole genome shotgun (WGS) entry which is preliminary data.</text>
</comment>
<proteinExistence type="inferred from homology"/>
<evidence type="ECO:0000256" key="8">
    <source>
        <dbReference type="ARBA" id="ARBA00030045"/>
    </source>
</evidence>
<evidence type="ECO:0000259" key="10">
    <source>
        <dbReference type="SMART" id="SM00939"/>
    </source>
</evidence>
<dbReference type="InterPro" id="IPR000383">
    <property type="entry name" value="Xaa-Pro-like_dom"/>
</dbReference>
<sequence length="587" mass="63036">MAPPFGALRIRARRRPLKSLFGLGVVVLLTATGAPDAFAAPPSAAAVVEQRVYVESTVDSDHDGRPDRIALDIARPSGTGRYPVVFEHSPYRTGIGTVPMHPVNVDRLPQEGLFGTTSNGRPDGTVRTASPNLAGWLDDYFVPRGYAVVLGHSIGTGASEGCPTSGDQQEALAGKAVVDWLNGRARGVDSAGRAVTASWSDGNVGMTGISYNGALPNMVATTGVPGLRTIVPIAAPSNWYDYYRANGLVVAPGGYQGEDADVLAKAVVTRTGCADEIATLTRSQDRVTGDYNAFWDERNYTRQAGQVKASVFVMHGQSDWNVKGTHYSQWWEALRRNNVPRKIWLHRGGHSAPARSDYQSTLLRWFDYWLKGTDNGIMREPTAEVEHTDGWRKLADWPDPAGGPTTLHLTTTSATAPGRLAPSAAPGVAQSFDDQGRTRAAAQLVARPDAADPNRLVYRSDPLTTASRLSGITTVSLRMAVENRDDANVTALLVDYGPVGSTAAPVIVTRGWIDPQNRDSIGTGGKVVRGQEYDLRFPMEPRDYVFAAGRRIGLVVVSTDYDYTLRPSGGTRLRLAPGSSVTVPLAT</sequence>
<keyword evidence="9" id="KW-0732">Signal</keyword>
<dbReference type="Pfam" id="PF08530">
    <property type="entry name" value="PepX_C"/>
    <property type="match status" value="1"/>
</dbReference>
<evidence type="ECO:0000313" key="11">
    <source>
        <dbReference type="EMBL" id="MBB5959748.1"/>
    </source>
</evidence>
<dbReference type="Pfam" id="PF02129">
    <property type="entry name" value="Peptidase_S15"/>
    <property type="match status" value="1"/>
</dbReference>
<feature type="signal peptide" evidence="9">
    <location>
        <begin position="1"/>
        <end position="39"/>
    </location>
</feature>
<dbReference type="SUPFAM" id="SSF53474">
    <property type="entry name" value="alpha/beta-Hydrolases"/>
    <property type="match status" value="1"/>
</dbReference>
<evidence type="ECO:0000313" key="12">
    <source>
        <dbReference type="Proteomes" id="UP000547510"/>
    </source>
</evidence>
<keyword evidence="6 11" id="KW-0378">Hydrolase</keyword>
<dbReference type="InterPro" id="IPR013736">
    <property type="entry name" value="Xaa-Pro_dipept_C"/>
</dbReference>
<dbReference type="InterPro" id="IPR008252">
    <property type="entry name" value="Pept_S15_Xpro"/>
</dbReference>
<evidence type="ECO:0000256" key="3">
    <source>
        <dbReference type="ARBA" id="ARBA00012463"/>
    </source>
</evidence>
<dbReference type="EMBL" id="JACHJN010000012">
    <property type="protein sequence ID" value="MBB5959748.1"/>
    <property type="molecule type" value="Genomic_DNA"/>
</dbReference>
<keyword evidence="7" id="KW-0720">Serine protease</keyword>